<proteinExistence type="inferred from homology"/>
<dbReference type="HAMAP" id="MF_00074">
    <property type="entry name" value="16SrRNA_methyltr_G"/>
    <property type="match status" value="1"/>
</dbReference>
<dbReference type="InterPro" id="IPR029063">
    <property type="entry name" value="SAM-dependent_MTases_sf"/>
</dbReference>
<keyword evidence="4 6" id="KW-0808">Transferase</keyword>
<dbReference type="PANTHER" id="PTHR31760">
    <property type="entry name" value="S-ADENOSYL-L-METHIONINE-DEPENDENT METHYLTRANSFERASES SUPERFAMILY PROTEIN"/>
    <property type="match status" value="1"/>
</dbReference>
<feature type="binding site" evidence="6">
    <location>
        <position position="88"/>
    </location>
    <ligand>
        <name>S-adenosyl-L-methionine</name>
        <dbReference type="ChEBI" id="CHEBI:59789"/>
    </ligand>
</feature>
<dbReference type="EMBL" id="SMDC01000001">
    <property type="protein sequence ID" value="TCW39741.1"/>
    <property type="molecule type" value="Genomic_DNA"/>
</dbReference>
<comment type="subcellular location">
    <subcellularLocation>
        <location evidence="6">Cytoplasm</location>
    </subcellularLocation>
</comment>
<gene>
    <name evidence="6" type="primary">rsmG</name>
    <name evidence="7" type="ORF">EDC29_101157</name>
</gene>
<feature type="binding site" evidence="6">
    <location>
        <position position="154"/>
    </location>
    <ligand>
        <name>S-adenosyl-L-methionine</name>
        <dbReference type="ChEBI" id="CHEBI:59789"/>
    </ligand>
</feature>
<dbReference type="RefSeq" id="WP_123142286.1">
    <property type="nucleotide sequence ID" value="NZ_NRRH01000002.1"/>
</dbReference>
<accession>A0A4R4AK25</accession>
<comment type="catalytic activity">
    <reaction evidence="6">
        <text>guanosine(527) in 16S rRNA + S-adenosyl-L-methionine = N(7)-methylguanosine(527) in 16S rRNA + S-adenosyl-L-homocysteine</text>
        <dbReference type="Rhea" id="RHEA:42732"/>
        <dbReference type="Rhea" id="RHEA-COMP:10209"/>
        <dbReference type="Rhea" id="RHEA-COMP:10210"/>
        <dbReference type="ChEBI" id="CHEBI:57856"/>
        <dbReference type="ChEBI" id="CHEBI:59789"/>
        <dbReference type="ChEBI" id="CHEBI:74269"/>
        <dbReference type="ChEBI" id="CHEBI:74480"/>
        <dbReference type="EC" id="2.1.1.170"/>
    </reaction>
</comment>
<keyword evidence="1 6" id="KW-0963">Cytoplasm</keyword>
<evidence type="ECO:0000256" key="5">
    <source>
        <dbReference type="ARBA" id="ARBA00022691"/>
    </source>
</evidence>
<comment type="caution">
    <text evidence="6">Lacks conserved residue(s) required for the propagation of feature annotation.</text>
</comment>
<name>A0A4R4AK25_MARGR</name>
<dbReference type="PANTHER" id="PTHR31760:SF0">
    <property type="entry name" value="S-ADENOSYL-L-METHIONINE-DEPENDENT METHYLTRANSFERASES SUPERFAMILY PROTEIN"/>
    <property type="match status" value="1"/>
</dbReference>
<evidence type="ECO:0000256" key="1">
    <source>
        <dbReference type="ARBA" id="ARBA00022490"/>
    </source>
</evidence>
<sequence length="220" mass="24548">MNTATTELTPDQRTHLGERLQAGCAALGIGPTAAQHQQLIDYLQLLLRWNRAYNLTAVRDPDEMVVRHLLDSLAIRPFLFGDTLLDIGTGAGLPGIPLAIMEPRRRFWLLDSNGKKVRFVRQAVLELGLTNVEPVQARSDDYRPGHGFKTIVSRAVTAADVLLATERCLLEQPGRMLLMRGRHPEEAPLPATHATGDSHVHVLRVPFLDEPRHLVEIRND</sequence>
<dbReference type="Pfam" id="PF02527">
    <property type="entry name" value="GidB"/>
    <property type="match status" value="1"/>
</dbReference>
<comment type="function">
    <text evidence="6">Specifically methylates the N7 position of guanine in position 527 of 16S rRNA.</text>
</comment>
<dbReference type="GO" id="GO:0005829">
    <property type="term" value="C:cytosol"/>
    <property type="evidence" value="ECO:0007669"/>
    <property type="project" value="TreeGrafter"/>
</dbReference>
<dbReference type="Gene3D" id="3.40.50.150">
    <property type="entry name" value="Vaccinia Virus protein VP39"/>
    <property type="match status" value="1"/>
</dbReference>
<evidence type="ECO:0000256" key="4">
    <source>
        <dbReference type="ARBA" id="ARBA00022679"/>
    </source>
</evidence>
<evidence type="ECO:0000313" key="7">
    <source>
        <dbReference type="EMBL" id="TCW39741.1"/>
    </source>
</evidence>
<dbReference type="GO" id="GO:0070043">
    <property type="term" value="F:rRNA (guanine-N7-)-methyltransferase activity"/>
    <property type="evidence" value="ECO:0007669"/>
    <property type="project" value="UniProtKB-UniRule"/>
</dbReference>
<evidence type="ECO:0000256" key="6">
    <source>
        <dbReference type="HAMAP-Rule" id="MF_00074"/>
    </source>
</evidence>
<dbReference type="PIRSF" id="PIRSF003078">
    <property type="entry name" value="GidB"/>
    <property type="match status" value="1"/>
</dbReference>
<dbReference type="InterPro" id="IPR003682">
    <property type="entry name" value="rRNA_ssu_MeTfrase_G"/>
</dbReference>
<evidence type="ECO:0000256" key="2">
    <source>
        <dbReference type="ARBA" id="ARBA00022552"/>
    </source>
</evidence>
<dbReference type="SUPFAM" id="SSF53335">
    <property type="entry name" value="S-adenosyl-L-methionine-dependent methyltransferases"/>
    <property type="match status" value="1"/>
</dbReference>
<reference evidence="7 8" key="1">
    <citation type="submission" date="2019-03" db="EMBL/GenBank/DDBJ databases">
        <title>Genomic Encyclopedia of Type Strains, Phase IV (KMG-IV): sequencing the most valuable type-strain genomes for metagenomic binning, comparative biology and taxonomic classification.</title>
        <authorList>
            <person name="Goeker M."/>
        </authorList>
    </citation>
    <scope>NUCLEOTIDE SEQUENCE [LARGE SCALE GENOMIC DNA]</scope>
    <source>
        <strain evidence="7 8">DSM 203</strain>
    </source>
</reference>
<organism evidence="7 8">
    <name type="scientific">Marichromatium gracile</name>
    <name type="common">Chromatium gracile</name>
    <dbReference type="NCBI Taxonomy" id="1048"/>
    <lineage>
        <taxon>Bacteria</taxon>
        <taxon>Pseudomonadati</taxon>
        <taxon>Pseudomonadota</taxon>
        <taxon>Gammaproteobacteria</taxon>
        <taxon>Chromatiales</taxon>
        <taxon>Chromatiaceae</taxon>
        <taxon>Marichromatium</taxon>
    </lineage>
</organism>
<comment type="similarity">
    <text evidence="6">Belongs to the methyltransferase superfamily. RNA methyltransferase RsmG family.</text>
</comment>
<keyword evidence="2 6" id="KW-0698">rRNA processing</keyword>
<keyword evidence="5 6" id="KW-0949">S-adenosyl-L-methionine</keyword>
<dbReference type="Proteomes" id="UP000295247">
    <property type="component" value="Unassembled WGS sequence"/>
</dbReference>
<evidence type="ECO:0000313" key="8">
    <source>
        <dbReference type="Proteomes" id="UP000295247"/>
    </source>
</evidence>
<dbReference type="NCBIfam" id="TIGR00138">
    <property type="entry name" value="rsmG_gidB"/>
    <property type="match status" value="1"/>
</dbReference>
<comment type="caution">
    <text evidence="7">The sequence shown here is derived from an EMBL/GenBank/DDBJ whole genome shotgun (WGS) entry which is preliminary data.</text>
</comment>
<dbReference type="AlphaFoldDB" id="A0A4R4AK25"/>
<feature type="binding site" evidence="6">
    <location>
        <position position="93"/>
    </location>
    <ligand>
        <name>S-adenosyl-L-methionine</name>
        <dbReference type="ChEBI" id="CHEBI:59789"/>
    </ligand>
</feature>
<evidence type="ECO:0000256" key="3">
    <source>
        <dbReference type="ARBA" id="ARBA00022603"/>
    </source>
</evidence>
<dbReference type="EC" id="2.1.1.170" evidence="6"/>
<protein>
    <recommendedName>
        <fullName evidence="6">Ribosomal RNA small subunit methyltransferase G</fullName>
        <ecNumber evidence="6">2.1.1.170</ecNumber>
    </recommendedName>
    <alternativeName>
        <fullName evidence="6">16S rRNA 7-methylguanosine methyltransferase</fullName>
        <shortName evidence="6">16S rRNA m7G methyltransferase</shortName>
    </alternativeName>
</protein>
<keyword evidence="3 6" id="KW-0489">Methyltransferase</keyword>